<feature type="transmembrane region" description="Helical" evidence="1">
    <location>
        <begin position="373"/>
        <end position="394"/>
    </location>
</feature>
<keyword evidence="1" id="KW-1133">Transmembrane helix</keyword>
<keyword evidence="1" id="KW-0472">Membrane</keyword>
<evidence type="ECO:0000313" key="2">
    <source>
        <dbReference type="EMBL" id="XBV88800.1"/>
    </source>
</evidence>
<feature type="transmembrane region" description="Helical" evidence="1">
    <location>
        <begin position="171"/>
        <end position="192"/>
    </location>
</feature>
<evidence type="ECO:0008006" key="3">
    <source>
        <dbReference type="Google" id="ProtNLM"/>
    </source>
</evidence>
<feature type="transmembrane region" description="Helical" evidence="1">
    <location>
        <begin position="21"/>
        <end position="47"/>
    </location>
</feature>
<proteinExistence type="predicted"/>
<name>A0AAU7UK68_9MICO</name>
<feature type="transmembrane region" description="Helical" evidence="1">
    <location>
        <begin position="321"/>
        <end position="340"/>
    </location>
</feature>
<protein>
    <recommendedName>
        <fullName evidence="3">ABC transporter permease</fullName>
    </recommendedName>
</protein>
<feature type="transmembrane region" description="Helical" evidence="1">
    <location>
        <begin position="198"/>
        <end position="218"/>
    </location>
</feature>
<sequence length="498" mass="52060">MSGSSAGAFVRARHAGIGRAFGSTTMAVYVMVLLAVFLTPVLVNVLVVVLQHPLVVSALSTAQPLNWSYTAGLCALFAIAIGEIRGPIAPGLFEAVVRLQSPQPRWKSLGAIALRSFIAATLTLGIVGLLVGVAGSIALNWPTDTVVCTSFGGLLLGMACANARLLGQTKVAYLTVWCTATLGATSILAITYDVFSVVVILEVGLLALSAPWLIPFCLGRLRTETVFKHSILAEASSTLTKTGDWSAASREYRLAASAGRRTWVLPRRFASAIPRTPWGLWLSAWRTPRRASLGVLLVALGALLLEYGISLDRMTDTSQAGLVISGAALAVAFSLIYAGFGAFTEGLEFAAETAGSVAVFRLSAGAMLARTGAAYILLILIIGLPLGLILGSLVNGGIGYLGPTLGGATVLGLIQIAMARIHAVTKGPLPPQLTTPIPTPVGDFSVLMILAWQFDAVAYGPVAVAAIVLGSLTSPWWMAGSIVLILMMARGARRRLRN</sequence>
<feature type="transmembrane region" description="Helical" evidence="1">
    <location>
        <begin position="400"/>
        <end position="423"/>
    </location>
</feature>
<organism evidence="2">
    <name type="scientific">Brevibacterium koreense</name>
    <dbReference type="NCBI Taxonomy" id="3140787"/>
    <lineage>
        <taxon>Bacteria</taxon>
        <taxon>Bacillati</taxon>
        <taxon>Actinomycetota</taxon>
        <taxon>Actinomycetes</taxon>
        <taxon>Micrococcales</taxon>
        <taxon>Brevibacteriaceae</taxon>
        <taxon>Brevibacterium</taxon>
    </lineage>
</organism>
<evidence type="ECO:0000256" key="1">
    <source>
        <dbReference type="SAM" id="Phobius"/>
    </source>
</evidence>
<keyword evidence="1" id="KW-0812">Transmembrane</keyword>
<gene>
    <name evidence="2" type="ORF">AAFP32_14735</name>
</gene>
<dbReference type="RefSeq" id="WP_350269773.1">
    <property type="nucleotide sequence ID" value="NZ_CP158281.1"/>
</dbReference>
<accession>A0AAU7UK68</accession>
<feature type="transmembrane region" description="Helical" evidence="1">
    <location>
        <begin position="475"/>
        <end position="492"/>
    </location>
</feature>
<dbReference type="KEGG" id="bkr:AAFP32_14735"/>
<dbReference type="EMBL" id="CP158281">
    <property type="protein sequence ID" value="XBV88800.1"/>
    <property type="molecule type" value="Genomic_DNA"/>
</dbReference>
<reference evidence="2" key="1">
    <citation type="submission" date="2024-06" db="EMBL/GenBank/DDBJ databases">
        <title>Brevibacterium koreense sp. nov., isolated from jogae-jeotgal, a Korean fermented seafood.</title>
        <authorList>
            <person name="Whon T.W."/>
            <person name="Nam S."/>
            <person name="Kim Y."/>
        </authorList>
    </citation>
    <scope>NUCLEOTIDE SEQUENCE</scope>
    <source>
        <strain evidence="2">CBA3109</strain>
    </source>
</reference>
<feature type="transmembrane region" description="Helical" evidence="1">
    <location>
        <begin position="109"/>
        <end position="133"/>
    </location>
</feature>
<dbReference type="AlphaFoldDB" id="A0AAU7UK68"/>